<keyword evidence="3" id="KW-0663">Pyridoxal phosphate</keyword>
<dbReference type="NCBIfam" id="NF041359">
    <property type="entry name" value="GntG_guanitoxin"/>
    <property type="match status" value="1"/>
</dbReference>
<dbReference type="InterPro" id="IPR015422">
    <property type="entry name" value="PyrdxlP-dep_Trfase_small"/>
</dbReference>
<proteinExistence type="inferred from homology"/>
<dbReference type="FunFam" id="3.40.640.10:FF:000030">
    <property type="entry name" value="Low-specificity L-threonine aldolase"/>
    <property type="match status" value="1"/>
</dbReference>
<dbReference type="Gene3D" id="3.40.640.10">
    <property type="entry name" value="Type I PLP-dependent aspartate aminotransferase-like (Major domain)"/>
    <property type="match status" value="1"/>
</dbReference>
<dbReference type="SUPFAM" id="SSF53383">
    <property type="entry name" value="PLP-dependent transferases"/>
    <property type="match status" value="1"/>
</dbReference>
<evidence type="ECO:0000259" key="6">
    <source>
        <dbReference type="Pfam" id="PF01212"/>
    </source>
</evidence>
<evidence type="ECO:0000256" key="3">
    <source>
        <dbReference type="ARBA" id="ARBA00022898"/>
    </source>
</evidence>
<keyword evidence="8" id="KW-1185">Reference proteome</keyword>
<dbReference type="GO" id="GO:0006545">
    <property type="term" value="P:glycine biosynthetic process"/>
    <property type="evidence" value="ECO:0007669"/>
    <property type="project" value="TreeGrafter"/>
</dbReference>
<organism evidence="7 8">
    <name type="scientific">Microscilla marina ATCC 23134</name>
    <dbReference type="NCBI Taxonomy" id="313606"/>
    <lineage>
        <taxon>Bacteria</taxon>
        <taxon>Pseudomonadati</taxon>
        <taxon>Bacteroidota</taxon>
        <taxon>Cytophagia</taxon>
        <taxon>Cytophagales</taxon>
        <taxon>Microscillaceae</taxon>
        <taxon>Microscilla</taxon>
    </lineage>
</organism>
<dbReference type="AlphaFoldDB" id="A1ZF89"/>
<evidence type="ECO:0000313" key="8">
    <source>
        <dbReference type="Proteomes" id="UP000004095"/>
    </source>
</evidence>
<dbReference type="Pfam" id="PF01212">
    <property type="entry name" value="Beta_elim_lyase"/>
    <property type="match status" value="1"/>
</dbReference>
<dbReference type="GO" id="GO:0008732">
    <property type="term" value="F:L-allo-threonine aldolase activity"/>
    <property type="evidence" value="ECO:0007669"/>
    <property type="project" value="TreeGrafter"/>
</dbReference>
<feature type="domain" description="Aromatic amino acid beta-eliminating lyase/threonine aldolase" evidence="6">
    <location>
        <begin position="9"/>
        <end position="293"/>
    </location>
</feature>
<evidence type="ECO:0000313" key="7">
    <source>
        <dbReference type="EMBL" id="EAY31191.1"/>
    </source>
</evidence>
<comment type="similarity">
    <text evidence="2">Belongs to the threonine aldolase family.</text>
</comment>
<evidence type="ECO:0000256" key="5">
    <source>
        <dbReference type="PIRSR" id="PIRSR017617-1"/>
    </source>
</evidence>
<accession>A1ZF89</accession>
<dbReference type="PANTHER" id="PTHR48097">
    <property type="entry name" value="L-THREONINE ALDOLASE-RELATED"/>
    <property type="match status" value="1"/>
</dbReference>
<evidence type="ECO:0000256" key="4">
    <source>
        <dbReference type="ARBA" id="ARBA00023239"/>
    </source>
</evidence>
<dbReference type="Gene3D" id="3.90.1150.10">
    <property type="entry name" value="Aspartate Aminotransferase, domain 1"/>
    <property type="match status" value="1"/>
</dbReference>
<dbReference type="eggNOG" id="COG2008">
    <property type="taxonomic scope" value="Bacteria"/>
</dbReference>
<dbReference type="OrthoDB" id="9774495at2"/>
<dbReference type="FunFam" id="3.90.1150.10:FF:000041">
    <property type="entry name" value="Low-specificity L-threonine aldolase"/>
    <property type="match status" value="1"/>
</dbReference>
<dbReference type="InterPro" id="IPR015421">
    <property type="entry name" value="PyrdxlP-dep_Trfase_major"/>
</dbReference>
<feature type="modified residue" description="N6-(pyridoxal phosphate)lysine" evidence="5">
    <location>
        <position position="206"/>
    </location>
</feature>
<gene>
    <name evidence="7" type="ORF">M23134_07601</name>
</gene>
<dbReference type="InterPro" id="IPR023603">
    <property type="entry name" value="Low_specificity_L-TA-like"/>
</dbReference>
<name>A1ZF89_MICM2</name>
<dbReference type="NCBIfam" id="NF007825">
    <property type="entry name" value="PRK10534.1"/>
    <property type="match status" value="1"/>
</dbReference>
<keyword evidence="4 7" id="KW-0456">Lyase</keyword>
<comment type="caution">
    <text evidence="7">The sequence shown here is derived from an EMBL/GenBank/DDBJ whole genome shotgun (WGS) entry which is preliminary data.</text>
</comment>
<dbReference type="EMBL" id="AAWS01000004">
    <property type="protein sequence ID" value="EAY31191.1"/>
    <property type="molecule type" value="Genomic_DNA"/>
</dbReference>
<dbReference type="RefSeq" id="WP_002694349.1">
    <property type="nucleotide sequence ID" value="NZ_AAWS01000004.1"/>
</dbReference>
<dbReference type="PANTHER" id="PTHR48097:SF9">
    <property type="entry name" value="L-THREONINE ALDOLASE"/>
    <property type="match status" value="1"/>
</dbReference>
<comment type="cofactor">
    <cofactor evidence="1">
        <name>pyridoxal 5'-phosphate</name>
        <dbReference type="ChEBI" id="CHEBI:597326"/>
    </cofactor>
</comment>
<evidence type="ECO:0000256" key="2">
    <source>
        <dbReference type="ARBA" id="ARBA00006966"/>
    </source>
</evidence>
<dbReference type="EC" id="4.1.2.-" evidence="7"/>
<sequence>MTQSTKKIDLRSDTVTQPTADMRHFMAEAKVGDDMYQEDPTVNALQEEVADLLGKEKALYVPTGSMANQIAIKLLTQPGDGMIVGNHAHNWMFESGAAGFISSIQLTPLTGDGRFTAQDVKAAYKPNQAPYHFAPTRLVSIENTHNVGGGLVWNQGEIAQVLATADELKIAKHLDGARLWNAAIYYGTELHTLTQGFDTVSVCLSKGLGAPVGSLLAGNSELIEKAYRYRRIMGGAMRQAGIIAAGGLYAVHHHRERLSEDHTNAQFLAKSLNEIKGLKVNIDSTHTNIVMADLTDKRLNAQVLEQKAKDQGILFLCVSDQRIRLVTHLDITQQDCEKAVETIQSLIKKSFLTVGC</sequence>
<dbReference type="GO" id="GO:0005829">
    <property type="term" value="C:cytosol"/>
    <property type="evidence" value="ECO:0007669"/>
    <property type="project" value="TreeGrafter"/>
</dbReference>
<reference evidence="7 8" key="1">
    <citation type="submission" date="2007-01" db="EMBL/GenBank/DDBJ databases">
        <authorList>
            <person name="Haygood M."/>
            <person name="Podell S."/>
            <person name="Anderson C."/>
            <person name="Hopkinson B."/>
            <person name="Roe K."/>
            <person name="Barbeau K."/>
            <person name="Gaasterland T."/>
            <person name="Ferriera S."/>
            <person name="Johnson J."/>
            <person name="Kravitz S."/>
            <person name="Beeson K."/>
            <person name="Sutton G."/>
            <person name="Rogers Y.-H."/>
            <person name="Friedman R."/>
            <person name="Frazier M."/>
            <person name="Venter J.C."/>
        </authorList>
    </citation>
    <scope>NUCLEOTIDE SEQUENCE [LARGE SCALE GENOMIC DNA]</scope>
    <source>
        <strain evidence="7 8">ATCC 23134</strain>
    </source>
</reference>
<evidence type="ECO:0000256" key="1">
    <source>
        <dbReference type="ARBA" id="ARBA00001933"/>
    </source>
</evidence>
<dbReference type="InterPro" id="IPR015424">
    <property type="entry name" value="PyrdxlP-dep_Trfase"/>
</dbReference>
<protein>
    <submittedName>
        <fullName evidence="7">L-allo-threonine aldolase</fullName>
        <ecNumber evidence="7">4.1.2.-</ecNumber>
    </submittedName>
</protein>
<dbReference type="GO" id="GO:0006567">
    <property type="term" value="P:L-threonine catabolic process"/>
    <property type="evidence" value="ECO:0007669"/>
    <property type="project" value="TreeGrafter"/>
</dbReference>
<dbReference type="Proteomes" id="UP000004095">
    <property type="component" value="Unassembled WGS sequence"/>
</dbReference>
<dbReference type="InterPro" id="IPR001597">
    <property type="entry name" value="ArAA_b-elim_lyase/Thr_aldolase"/>
</dbReference>
<dbReference type="PIRSF" id="PIRSF017617">
    <property type="entry name" value="Thr_aldolase"/>
    <property type="match status" value="1"/>
</dbReference>